<proteinExistence type="predicted"/>
<organism evidence="2 4">
    <name type="scientific">Medicago truncatula</name>
    <name type="common">Barrel medic</name>
    <name type="synonym">Medicago tribuloides</name>
    <dbReference type="NCBI Taxonomy" id="3880"/>
    <lineage>
        <taxon>Eukaryota</taxon>
        <taxon>Viridiplantae</taxon>
        <taxon>Streptophyta</taxon>
        <taxon>Embryophyta</taxon>
        <taxon>Tracheophyta</taxon>
        <taxon>Spermatophyta</taxon>
        <taxon>Magnoliopsida</taxon>
        <taxon>eudicotyledons</taxon>
        <taxon>Gunneridae</taxon>
        <taxon>Pentapetalae</taxon>
        <taxon>rosids</taxon>
        <taxon>fabids</taxon>
        <taxon>Fabales</taxon>
        <taxon>Fabaceae</taxon>
        <taxon>Papilionoideae</taxon>
        <taxon>50 kb inversion clade</taxon>
        <taxon>NPAAA clade</taxon>
        <taxon>Hologalegina</taxon>
        <taxon>IRL clade</taxon>
        <taxon>Trifolieae</taxon>
        <taxon>Medicago</taxon>
    </lineage>
</organism>
<protein>
    <recommendedName>
        <fullName evidence="1">DUF8040 domain-containing protein</fullName>
    </recommendedName>
</protein>
<dbReference type="AlphaFoldDB" id="A0A072VMD9"/>
<dbReference type="Proteomes" id="UP000002051">
    <property type="component" value="Unassembled WGS sequence"/>
</dbReference>
<dbReference type="Pfam" id="PF26138">
    <property type="entry name" value="DUF8040"/>
    <property type="match status" value="1"/>
</dbReference>
<dbReference type="EnsemblPlants" id="KEH43179">
    <property type="protein sequence ID" value="KEH43179"/>
    <property type="gene ID" value="MTR_1g085720"/>
</dbReference>
<evidence type="ECO:0000313" key="3">
    <source>
        <dbReference type="EnsemblPlants" id="KEH43179"/>
    </source>
</evidence>
<feature type="domain" description="DUF8040" evidence="1">
    <location>
        <begin position="24"/>
        <end position="79"/>
    </location>
</feature>
<keyword evidence="4" id="KW-1185">Reference proteome</keyword>
<evidence type="ECO:0000259" key="1">
    <source>
        <dbReference type="Pfam" id="PF26138"/>
    </source>
</evidence>
<dbReference type="HOGENOM" id="CLU_2200834_0_0_1"/>
<reference evidence="3" key="3">
    <citation type="submission" date="2015-04" db="UniProtKB">
        <authorList>
            <consortium name="EnsemblPlants"/>
        </authorList>
    </citation>
    <scope>IDENTIFICATION</scope>
    <source>
        <strain evidence="3">cv. Jemalong A17</strain>
    </source>
</reference>
<reference evidence="2 4" key="2">
    <citation type="journal article" date="2014" name="BMC Genomics">
        <title>An improved genome release (version Mt4.0) for the model legume Medicago truncatula.</title>
        <authorList>
            <person name="Tang H."/>
            <person name="Krishnakumar V."/>
            <person name="Bidwell S."/>
            <person name="Rosen B."/>
            <person name="Chan A."/>
            <person name="Zhou S."/>
            <person name="Gentzbittel L."/>
            <person name="Childs K.L."/>
            <person name="Yandell M."/>
            <person name="Gundlach H."/>
            <person name="Mayer K.F."/>
            <person name="Schwartz D.C."/>
            <person name="Town C.D."/>
        </authorList>
    </citation>
    <scope>GENOME REANNOTATION</scope>
    <source>
        <strain evidence="2">A17</strain>
        <strain evidence="3 4">cv. Jemalong A17</strain>
    </source>
</reference>
<accession>A0A072VMD9</accession>
<sequence length="108" mass="12375">MRKTLERIVQEEENHNQVEKAEISKRWLHPSKEMTSLEALTMFLWSCAHSETNQNVQNNFGKSGKAVGRKFGEVLDSLCLLARKIVKPPDFNLVETPSRIRDDNGHGQ</sequence>
<gene>
    <name evidence="2" type="ordered locus">MTR_1g085720</name>
</gene>
<evidence type="ECO:0000313" key="2">
    <source>
        <dbReference type="EMBL" id="KEH43179.1"/>
    </source>
</evidence>
<name>A0A072VMD9_MEDTR</name>
<reference evidence="2 4" key="1">
    <citation type="journal article" date="2011" name="Nature">
        <title>The Medicago genome provides insight into the evolution of rhizobial symbioses.</title>
        <authorList>
            <person name="Young N.D."/>
            <person name="Debelle F."/>
            <person name="Oldroyd G.E."/>
            <person name="Geurts R."/>
            <person name="Cannon S.B."/>
            <person name="Udvardi M.K."/>
            <person name="Benedito V.A."/>
            <person name="Mayer K.F."/>
            <person name="Gouzy J."/>
            <person name="Schoof H."/>
            <person name="Van de Peer Y."/>
            <person name="Proost S."/>
            <person name="Cook D.R."/>
            <person name="Meyers B.C."/>
            <person name="Spannagl M."/>
            <person name="Cheung F."/>
            <person name="De Mita S."/>
            <person name="Krishnakumar V."/>
            <person name="Gundlach H."/>
            <person name="Zhou S."/>
            <person name="Mudge J."/>
            <person name="Bharti A.K."/>
            <person name="Murray J.D."/>
            <person name="Naoumkina M.A."/>
            <person name="Rosen B."/>
            <person name="Silverstein K.A."/>
            <person name="Tang H."/>
            <person name="Rombauts S."/>
            <person name="Zhao P.X."/>
            <person name="Zhou P."/>
            <person name="Barbe V."/>
            <person name="Bardou P."/>
            <person name="Bechner M."/>
            <person name="Bellec A."/>
            <person name="Berger A."/>
            <person name="Berges H."/>
            <person name="Bidwell S."/>
            <person name="Bisseling T."/>
            <person name="Choisne N."/>
            <person name="Couloux A."/>
            <person name="Denny R."/>
            <person name="Deshpande S."/>
            <person name="Dai X."/>
            <person name="Doyle J.J."/>
            <person name="Dudez A.M."/>
            <person name="Farmer A.D."/>
            <person name="Fouteau S."/>
            <person name="Franken C."/>
            <person name="Gibelin C."/>
            <person name="Gish J."/>
            <person name="Goldstein S."/>
            <person name="Gonzalez A.J."/>
            <person name="Green P.J."/>
            <person name="Hallab A."/>
            <person name="Hartog M."/>
            <person name="Hua A."/>
            <person name="Humphray S.J."/>
            <person name="Jeong D.H."/>
            <person name="Jing Y."/>
            <person name="Jocker A."/>
            <person name="Kenton S.M."/>
            <person name="Kim D.J."/>
            <person name="Klee K."/>
            <person name="Lai H."/>
            <person name="Lang C."/>
            <person name="Lin S."/>
            <person name="Macmil S.L."/>
            <person name="Magdelenat G."/>
            <person name="Matthews L."/>
            <person name="McCorrison J."/>
            <person name="Monaghan E.L."/>
            <person name="Mun J.H."/>
            <person name="Najar F.Z."/>
            <person name="Nicholson C."/>
            <person name="Noirot C."/>
            <person name="O'Bleness M."/>
            <person name="Paule C.R."/>
            <person name="Poulain J."/>
            <person name="Prion F."/>
            <person name="Qin B."/>
            <person name="Qu C."/>
            <person name="Retzel E.F."/>
            <person name="Riddle C."/>
            <person name="Sallet E."/>
            <person name="Samain S."/>
            <person name="Samson N."/>
            <person name="Sanders I."/>
            <person name="Saurat O."/>
            <person name="Scarpelli C."/>
            <person name="Schiex T."/>
            <person name="Segurens B."/>
            <person name="Severin A.J."/>
            <person name="Sherrier D.J."/>
            <person name="Shi R."/>
            <person name="Sims S."/>
            <person name="Singer S.R."/>
            <person name="Sinharoy S."/>
            <person name="Sterck L."/>
            <person name="Viollet A."/>
            <person name="Wang B.B."/>
            <person name="Wang K."/>
            <person name="Wang M."/>
            <person name="Wang X."/>
            <person name="Warfsmann J."/>
            <person name="Weissenbach J."/>
            <person name="White D.D."/>
            <person name="White J.D."/>
            <person name="Wiley G.B."/>
            <person name="Wincker P."/>
            <person name="Xing Y."/>
            <person name="Yang L."/>
            <person name="Yao Z."/>
            <person name="Ying F."/>
            <person name="Zhai J."/>
            <person name="Zhou L."/>
            <person name="Zuber A."/>
            <person name="Denarie J."/>
            <person name="Dixon R.A."/>
            <person name="May G.D."/>
            <person name="Schwartz D.C."/>
            <person name="Rogers J."/>
            <person name="Quetier F."/>
            <person name="Town C.D."/>
            <person name="Roe B.A."/>
        </authorList>
    </citation>
    <scope>NUCLEOTIDE SEQUENCE [LARGE SCALE GENOMIC DNA]</scope>
    <source>
        <strain evidence="2">A17</strain>
        <strain evidence="3 4">cv. Jemalong A17</strain>
    </source>
</reference>
<dbReference type="EMBL" id="CM001217">
    <property type="protein sequence ID" value="KEH43179.1"/>
    <property type="molecule type" value="Genomic_DNA"/>
</dbReference>
<dbReference type="InterPro" id="IPR058353">
    <property type="entry name" value="DUF8040"/>
</dbReference>
<evidence type="ECO:0000313" key="4">
    <source>
        <dbReference type="Proteomes" id="UP000002051"/>
    </source>
</evidence>